<proteinExistence type="inferred from homology"/>
<dbReference type="SUPFAM" id="SSF55729">
    <property type="entry name" value="Acyl-CoA N-acyltransferases (Nat)"/>
    <property type="match status" value="1"/>
</dbReference>
<dbReference type="Pfam" id="PF04377">
    <property type="entry name" value="ATE_C"/>
    <property type="match status" value="1"/>
</dbReference>
<evidence type="ECO:0000256" key="6">
    <source>
        <dbReference type="SAM" id="MobiDB-lite"/>
    </source>
</evidence>
<evidence type="ECO:0000313" key="10">
    <source>
        <dbReference type="Proteomes" id="UP001300502"/>
    </source>
</evidence>
<dbReference type="Pfam" id="PF04376">
    <property type="entry name" value="ATE_N"/>
    <property type="match status" value="1"/>
</dbReference>
<comment type="similarity">
    <text evidence="1 5">Belongs to the R-transferase family.</text>
</comment>
<feature type="domain" description="N-end rule aminoacyl transferase C-terminal" evidence="8">
    <location>
        <begin position="317"/>
        <end position="459"/>
    </location>
</feature>
<dbReference type="PIRSF" id="PIRSF037207">
    <property type="entry name" value="ATE1_euk"/>
    <property type="match status" value="1"/>
</dbReference>
<dbReference type="Proteomes" id="UP001300502">
    <property type="component" value="Unassembled WGS sequence"/>
</dbReference>
<dbReference type="PANTHER" id="PTHR21367:SF1">
    <property type="entry name" value="ARGINYL-TRNA--PROTEIN TRANSFERASE 1"/>
    <property type="match status" value="1"/>
</dbReference>
<evidence type="ECO:0000256" key="1">
    <source>
        <dbReference type="ARBA" id="ARBA00009991"/>
    </source>
</evidence>
<dbReference type="InterPro" id="IPR016181">
    <property type="entry name" value="Acyl_CoA_acyltransferase"/>
</dbReference>
<dbReference type="GO" id="GO:0005737">
    <property type="term" value="C:cytoplasm"/>
    <property type="evidence" value="ECO:0007669"/>
    <property type="project" value="TreeGrafter"/>
</dbReference>
<keyword evidence="3 5" id="KW-0833">Ubl conjugation pathway</keyword>
<keyword evidence="4 5" id="KW-0012">Acyltransferase</keyword>
<dbReference type="EC" id="2.3.2.8" evidence="5"/>
<dbReference type="InterPro" id="IPR030700">
    <property type="entry name" value="N-end_Aminoacyl_Trfase"/>
</dbReference>
<evidence type="ECO:0000256" key="2">
    <source>
        <dbReference type="ARBA" id="ARBA00022679"/>
    </source>
</evidence>
<dbReference type="InterPro" id="IPR017137">
    <property type="entry name" value="Arg-tRNA-P_Trfase_1_euk"/>
</dbReference>
<sequence>MNKRSIVQDLGVEKSGCGYCGGNKQVVSDKRGEQNVSSSKHTVSKRNRPKTRVAHGMWAHQLTVEDYEELMTRGWRRSGKYVYRPDNAESCCQQFAIRLDVENFVPSKSQRRVLKRMERVSSSFDKDYDVERSQQVSVSQEDGNETRDYVLEDIRNCLCRLVQETVCEEASLWGWKVWRNSKNVSKLGKYSSNLILVLAERRANESMEDSVNREYLATETDAKQKRQVAFSRWKDYYTSILKDAAKNMFADLHIDCTITSNGFINFWKQDDSGNQNGTRVTKKKDAMQPSHGIKKEQVATRNSRLHIKLELPKLEDESFLLFQRYQQAVHNESPTENSKESFSRFLVDTPLIFVEPKGDRTTPSCGFGTFHMKYYLDERLIAVGVVDVLPHYLSSVYFFYDPSYGKFSLGVYSALQEIEWVRMQSLQGYSAMQYYCMGFYIHDCPKMRYKGEYFPSQLRCEVTGQWIQLEVARTILNKHNGRALRLAPDDFPIDEYYLVVPCERVFSLLSTYDKERYRRLWHEALVKVPLWFHGKLLVLDNLKQSLNDKLSLHIQSVLLSYIGKVGPQLSTRMIYVL</sequence>
<dbReference type="InterPro" id="IPR007472">
    <property type="entry name" value="N-end_Aminoacyl_Trfase_C"/>
</dbReference>
<evidence type="ECO:0000256" key="5">
    <source>
        <dbReference type="PIRNR" id="PIRNR037207"/>
    </source>
</evidence>
<organism evidence="9 10">
    <name type="scientific">Galdieria yellowstonensis</name>
    <dbReference type="NCBI Taxonomy" id="3028027"/>
    <lineage>
        <taxon>Eukaryota</taxon>
        <taxon>Rhodophyta</taxon>
        <taxon>Bangiophyceae</taxon>
        <taxon>Galdieriales</taxon>
        <taxon>Galdieriaceae</taxon>
        <taxon>Galdieria</taxon>
    </lineage>
</organism>
<reference evidence="9 10" key="1">
    <citation type="submission" date="2022-07" db="EMBL/GenBank/DDBJ databases">
        <title>Genome-wide signatures of adaptation to extreme environments.</title>
        <authorList>
            <person name="Cho C.H."/>
            <person name="Yoon H.S."/>
        </authorList>
    </citation>
    <scope>NUCLEOTIDE SEQUENCE [LARGE SCALE GENOMIC DNA]</scope>
    <source>
        <strain evidence="9 10">108.79 E11</strain>
    </source>
</reference>
<protein>
    <recommendedName>
        <fullName evidence="5">Arginyl-tRNA--protein transferase 1</fullName>
        <shortName evidence="5">Arginyltransferase 1</shortName>
        <shortName evidence="5">R-transferase 1</shortName>
        <ecNumber evidence="5">2.3.2.8</ecNumber>
    </recommendedName>
    <alternativeName>
        <fullName evidence="5">Arginine-tRNA--protein transferase 1</fullName>
    </alternativeName>
</protein>
<evidence type="ECO:0000256" key="4">
    <source>
        <dbReference type="ARBA" id="ARBA00023315"/>
    </source>
</evidence>
<feature type="domain" description="N-end aminoacyl transferase N-terminal" evidence="7">
    <location>
        <begin position="16"/>
        <end position="112"/>
    </location>
</feature>
<evidence type="ECO:0000259" key="7">
    <source>
        <dbReference type="Pfam" id="PF04376"/>
    </source>
</evidence>
<keyword evidence="2 5" id="KW-0808">Transferase</keyword>
<accession>A0AAV9IBN3</accession>
<dbReference type="GO" id="GO:0004057">
    <property type="term" value="F:arginyl-tRNA--protein transferase activity"/>
    <property type="evidence" value="ECO:0007669"/>
    <property type="project" value="UniProtKB-EC"/>
</dbReference>
<dbReference type="InterPro" id="IPR007471">
    <property type="entry name" value="N-end_Aminoacyl_Trfase_N"/>
</dbReference>
<dbReference type="AlphaFoldDB" id="A0AAV9IBN3"/>
<keyword evidence="10" id="KW-1185">Reference proteome</keyword>
<evidence type="ECO:0000313" key="9">
    <source>
        <dbReference type="EMBL" id="KAK4524738.1"/>
    </source>
</evidence>
<comment type="catalytic activity">
    <reaction evidence="5">
        <text>an N-terminal L-alpha-aminoacyl-[protein] + L-arginyl-tRNA(Arg) = an N-terminal L-arginyl-L-aminoacyl-[protein] + tRNA(Arg) + H(+)</text>
        <dbReference type="Rhea" id="RHEA:10208"/>
        <dbReference type="Rhea" id="RHEA-COMP:9658"/>
        <dbReference type="Rhea" id="RHEA-COMP:9673"/>
        <dbReference type="Rhea" id="RHEA-COMP:10636"/>
        <dbReference type="Rhea" id="RHEA-COMP:10638"/>
        <dbReference type="ChEBI" id="CHEBI:15378"/>
        <dbReference type="ChEBI" id="CHEBI:78442"/>
        <dbReference type="ChEBI" id="CHEBI:78513"/>
        <dbReference type="ChEBI" id="CHEBI:78597"/>
        <dbReference type="ChEBI" id="CHEBI:83562"/>
        <dbReference type="EC" id="2.3.2.8"/>
    </reaction>
</comment>
<dbReference type="PANTHER" id="PTHR21367">
    <property type="entry name" value="ARGININE-TRNA-PROTEIN TRANSFERASE 1"/>
    <property type="match status" value="1"/>
</dbReference>
<feature type="region of interest" description="Disordered" evidence="6">
    <location>
        <begin position="29"/>
        <end position="50"/>
    </location>
</feature>
<name>A0AAV9IBN3_9RHOD</name>
<comment type="function">
    <text evidence="5">Involved in the post-translational conjugation of arginine to the N-terminal aspartate or glutamate of a protein. This arginylation is required for degradation of the protein via the ubiquitin pathway.</text>
</comment>
<gene>
    <name evidence="9" type="ORF">GAYE_SCF05G2641</name>
</gene>
<evidence type="ECO:0000256" key="3">
    <source>
        <dbReference type="ARBA" id="ARBA00022786"/>
    </source>
</evidence>
<comment type="caution">
    <text evidence="9">The sequence shown here is derived from an EMBL/GenBank/DDBJ whole genome shotgun (WGS) entry which is preliminary data.</text>
</comment>
<evidence type="ECO:0000259" key="8">
    <source>
        <dbReference type="Pfam" id="PF04377"/>
    </source>
</evidence>
<dbReference type="EMBL" id="JANCYU010000025">
    <property type="protein sequence ID" value="KAK4524738.1"/>
    <property type="molecule type" value="Genomic_DNA"/>
</dbReference>